<keyword evidence="2 6" id="KW-0732">Signal</keyword>
<evidence type="ECO:0000256" key="2">
    <source>
        <dbReference type="ARBA" id="ARBA00022729"/>
    </source>
</evidence>
<gene>
    <name evidence="7" type="ORF">ACFS27_18115</name>
</gene>
<proteinExistence type="predicted"/>
<evidence type="ECO:0000256" key="5">
    <source>
        <dbReference type="ARBA" id="ARBA00023288"/>
    </source>
</evidence>
<sequence>MSSAVRERSTRRRVAAAAAAVPLLVLAGCSSSAADGGTTEITFLTSNDAPNPETAEALAEAFEAENPDVRVSVEIRPGGTEGDNLVKTRLSTGEMADVFYYNSGSLLQALNPDSSLVDLSDQEWVGSLTEEFRPVVSTDEGTYGAPLGASFAGGVVYNRSVYDELGLEVPETWDEFMANNEQIAAEGDGVAPVIQTYGETWTSQLFVLGDFANVLAVDPEWAEQYTAHQRSYAEEPALLGFQHQQEVAEAGYFNEDFASATFPDGARMIAEGEGAHYPMLSSVVQTIMQNTPDGVDDLGFFALPAPEAEHTRATIWQPNAVYVPASTEGAELEAAKKLVAFVNSDAGCDIQNELLVPAGPYAGTCELPDDAPPMLADIQAYFDEGATANALEFLSPVKGPNLEKVMVEVGSGIRSAEDAAAFYDQDVENQAKQLGLEGW</sequence>
<dbReference type="Proteomes" id="UP001597479">
    <property type="component" value="Unassembled WGS sequence"/>
</dbReference>
<dbReference type="InterPro" id="IPR006059">
    <property type="entry name" value="SBP"/>
</dbReference>
<dbReference type="PROSITE" id="PS51257">
    <property type="entry name" value="PROKAR_LIPOPROTEIN"/>
    <property type="match status" value="1"/>
</dbReference>
<dbReference type="SUPFAM" id="SSF53850">
    <property type="entry name" value="Periplasmic binding protein-like II"/>
    <property type="match status" value="1"/>
</dbReference>
<evidence type="ECO:0000313" key="7">
    <source>
        <dbReference type="EMBL" id="MFD2795479.1"/>
    </source>
</evidence>
<dbReference type="EMBL" id="JBHUOG010000002">
    <property type="protein sequence ID" value="MFD2795479.1"/>
    <property type="molecule type" value="Genomic_DNA"/>
</dbReference>
<keyword evidence="5" id="KW-0449">Lipoprotein</keyword>
<evidence type="ECO:0000256" key="1">
    <source>
        <dbReference type="ARBA" id="ARBA00022475"/>
    </source>
</evidence>
<comment type="caution">
    <text evidence="7">The sequence shown here is derived from an EMBL/GenBank/DDBJ whole genome shotgun (WGS) entry which is preliminary data.</text>
</comment>
<evidence type="ECO:0000256" key="4">
    <source>
        <dbReference type="ARBA" id="ARBA00023139"/>
    </source>
</evidence>
<feature type="signal peptide" evidence="6">
    <location>
        <begin position="1"/>
        <end position="33"/>
    </location>
</feature>
<evidence type="ECO:0000256" key="3">
    <source>
        <dbReference type="ARBA" id="ARBA00023136"/>
    </source>
</evidence>
<protein>
    <submittedName>
        <fullName evidence="7">ABC transporter substrate-binding protein</fullName>
    </submittedName>
</protein>
<dbReference type="PANTHER" id="PTHR43649">
    <property type="entry name" value="ARABINOSE-BINDING PROTEIN-RELATED"/>
    <property type="match status" value="1"/>
</dbReference>
<evidence type="ECO:0000256" key="6">
    <source>
        <dbReference type="SAM" id="SignalP"/>
    </source>
</evidence>
<keyword evidence="4" id="KW-0564">Palmitate</keyword>
<feature type="chain" id="PRO_5046598134" evidence="6">
    <location>
        <begin position="34"/>
        <end position="439"/>
    </location>
</feature>
<keyword evidence="8" id="KW-1185">Reference proteome</keyword>
<dbReference type="Pfam" id="PF01547">
    <property type="entry name" value="SBP_bac_1"/>
    <property type="match status" value="1"/>
</dbReference>
<accession>A0ABW5VX04</accession>
<reference evidence="8" key="1">
    <citation type="journal article" date="2019" name="Int. J. Syst. Evol. Microbiol.">
        <title>The Global Catalogue of Microorganisms (GCM) 10K type strain sequencing project: providing services to taxonomists for standard genome sequencing and annotation.</title>
        <authorList>
            <consortium name="The Broad Institute Genomics Platform"/>
            <consortium name="The Broad Institute Genome Sequencing Center for Infectious Disease"/>
            <person name="Wu L."/>
            <person name="Ma J."/>
        </authorList>
    </citation>
    <scope>NUCLEOTIDE SEQUENCE [LARGE SCALE GENOMIC DNA]</scope>
    <source>
        <strain evidence="8">CCM 7044</strain>
    </source>
</reference>
<dbReference type="Gene3D" id="3.40.190.10">
    <property type="entry name" value="Periplasmic binding protein-like II"/>
    <property type="match status" value="2"/>
</dbReference>
<dbReference type="InterPro" id="IPR050490">
    <property type="entry name" value="Bact_solute-bd_prot1"/>
</dbReference>
<organism evidence="7 8">
    <name type="scientific">Promicromonospora vindobonensis</name>
    <dbReference type="NCBI Taxonomy" id="195748"/>
    <lineage>
        <taxon>Bacteria</taxon>
        <taxon>Bacillati</taxon>
        <taxon>Actinomycetota</taxon>
        <taxon>Actinomycetes</taxon>
        <taxon>Micrococcales</taxon>
        <taxon>Promicromonosporaceae</taxon>
        <taxon>Promicromonospora</taxon>
    </lineage>
</organism>
<evidence type="ECO:0000313" key="8">
    <source>
        <dbReference type="Proteomes" id="UP001597479"/>
    </source>
</evidence>
<dbReference type="PANTHER" id="PTHR43649:SF33">
    <property type="entry name" value="POLYGALACTURONAN_RHAMNOGALACTURONAN-BINDING PROTEIN YTCQ"/>
    <property type="match status" value="1"/>
</dbReference>
<keyword evidence="1" id="KW-1003">Cell membrane</keyword>
<name>A0ABW5VX04_9MICO</name>
<keyword evidence="3" id="KW-0472">Membrane</keyword>
<dbReference type="RefSeq" id="WP_377185598.1">
    <property type="nucleotide sequence ID" value="NZ_JBHUOG010000002.1"/>
</dbReference>